<gene>
    <name evidence="3" type="ORF">FHU12_2326</name>
</gene>
<sequence>MTDIASISLRVDTGDLQRGNSELDKFQKTAAGAAGAADGFNASGKETAKVSKEVAHEVEETHKRVAEYSRRLRETQTTATASGRAQDQLTESYFRQIDRIKQLGTGTQELRAIQSQVRAARAAGNITQNDYLTLTSHAAEKMRELTKAEEASAAAQSIFIQKLKDKVATQSLSREELLRYRAAQLGVGSAADIYIKKLSTAGDATHKFSLQTSAARRELGVMLGELARGNLGALRGSSITLANRSGLLEQLMSPQMLAVGGVLGGITAALYGLYHVYDVAEQQSQAFNKAVITTGGASGQSSASLKNLAYNIGQATGNYSDAAEAVTKLAAKSVSSAVDFRRSGEAIVNYSRYSGESIDSLVDQFAQLSDDPRGGIEALNKKYHFLTTATYQQISALVDQGKQTDAVRIATDALSGSMDSRALEIKESMGTLPRLFDSIAMAAKKMWDEIMSIGRDPSQAEQMAAAELRLKSAQEMARRLELQGKAVPQKYTDIIRESEAEIAGIKKVTAEKDNQRKVDEDGIKSQQTMNRLVEWGQTQAEKRTREERELNKAIEANRKAHEKDASVQLFTGAQIAKARAGIAEKYKDPKTPKGRQYTAPAGDRADEKAQADLLALQAQLKVLQDHRSINDTISQQRKDLWAEQAKFAVLEQAADKRKLTAQEQSLLSSKDSVLAQKERLAVLGDEIAKQERLNKLQDASSKYVTQMSEKRQALRESAGLSDRDARRRMEEAQLAQGWQNQGGSLQDDGYKRQLQAARNFYAEEDKLRADWKQGALKGWSEYLDSATNVYSSVANVANAAFTGLSDTLTSLATTGSANVKSFGVSMLKMVVDVINKLLVAYAVQAAMGWIGSSLSAPSGGNNPGTVPMGLHYDGGYTGDGGKYEPKGIVHGGEFVFTKEATRNIGVGNLYAMMHSAQGYADGGYVGNAPMHGLTAAGGNSIVVHAPVTITQESSNGGDVRAANTANTARQLQGIVQTEITDRLKREMSPGGLLYAPRR</sequence>
<dbReference type="Pfam" id="PF06791">
    <property type="entry name" value="TMP_2"/>
    <property type="match status" value="1"/>
</dbReference>
<evidence type="ECO:0000259" key="2">
    <source>
        <dbReference type="Pfam" id="PF09718"/>
    </source>
</evidence>
<dbReference type="HAMAP" id="MF_04138">
    <property type="entry name" value="TMP_LAMBDA"/>
    <property type="match status" value="1"/>
</dbReference>
<feature type="domain" description="Bacteriophage tail tape measure C-terminal" evidence="2">
    <location>
        <begin position="770"/>
        <end position="843"/>
    </location>
</feature>
<dbReference type="InterPro" id="IPR009628">
    <property type="entry name" value="Phage_tape_measure_N"/>
</dbReference>
<feature type="domain" description="Bacteriophage tail tape measure N-terminal" evidence="1">
    <location>
        <begin position="198"/>
        <end position="394"/>
    </location>
</feature>
<dbReference type="Proteomes" id="UP000320710">
    <property type="component" value="Unassembled WGS sequence"/>
</dbReference>
<comment type="caution">
    <text evidence="3">The sequence shown here is derived from an EMBL/GenBank/DDBJ whole genome shotgun (WGS) entry which is preliminary data.</text>
</comment>
<accession>A0AA46QAQ4</accession>
<organism evidence="3 4">
    <name type="scientific">Serratia marcescens</name>
    <dbReference type="NCBI Taxonomy" id="615"/>
    <lineage>
        <taxon>Bacteria</taxon>
        <taxon>Pseudomonadati</taxon>
        <taxon>Pseudomonadota</taxon>
        <taxon>Gammaproteobacteria</taxon>
        <taxon>Enterobacterales</taxon>
        <taxon>Yersiniaceae</taxon>
        <taxon>Serratia</taxon>
    </lineage>
</organism>
<dbReference type="EMBL" id="VFMJ01000001">
    <property type="protein sequence ID" value="TQI84805.1"/>
    <property type="molecule type" value="Genomic_DNA"/>
</dbReference>
<evidence type="ECO:0000259" key="1">
    <source>
        <dbReference type="Pfam" id="PF06791"/>
    </source>
</evidence>
<evidence type="ECO:0000313" key="3">
    <source>
        <dbReference type="EMBL" id="TQI84805.1"/>
    </source>
</evidence>
<dbReference type="RefSeq" id="WP_141969434.1">
    <property type="nucleotide sequence ID" value="NZ_VFMJ01000001.1"/>
</dbReference>
<dbReference type="NCBIfam" id="TIGR01541">
    <property type="entry name" value="tape_meas_lam_C"/>
    <property type="match status" value="1"/>
</dbReference>
<dbReference type="InterPro" id="IPR043680">
    <property type="entry name" value="GpH_LAMBDA"/>
</dbReference>
<name>A0AA46QAQ4_SERMA</name>
<reference evidence="3 4" key="2">
    <citation type="submission" date="2019-07" db="EMBL/GenBank/DDBJ databases">
        <title>Investigation of anaerobic lignin degradation for improved lignocellulosic biofuels.</title>
        <authorList>
            <person name="Deangelis K.PhD."/>
        </authorList>
    </citation>
    <scope>NUCLEOTIDE SEQUENCE [LARGE SCALE GENOMIC DNA]</scope>
    <source>
        <strain evidence="3 4">106R</strain>
    </source>
</reference>
<proteinExistence type="inferred from homology"/>
<dbReference type="InterPro" id="IPR006431">
    <property type="entry name" value="Phage_tape_meas_C"/>
</dbReference>
<evidence type="ECO:0000313" key="4">
    <source>
        <dbReference type="Proteomes" id="UP000320710"/>
    </source>
</evidence>
<dbReference type="AlphaFoldDB" id="A0AA46QAQ4"/>
<reference evidence="3 4" key="1">
    <citation type="submission" date="2019-06" db="EMBL/GenBank/DDBJ databases">
        <authorList>
            <person name="Deangelis K."/>
            <person name="Huntemann M."/>
            <person name="Clum A."/>
            <person name="Pillay M."/>
            <person name="Palaniappan K."/>
            <person name="Varghese N."/>
            <person name="Mikhailova N."/>
            <person name="Stamatis D."/>
            <person name="Reddy T."/>
            <person name="Daum C."/>
            <person name="Shapiro N."/>
            <person name="Ivanova N."/>
            <person name="Kyrpides N."/>
            <person name="Woyke T."/>
        </authorList>
    </citation>
    <scope>NUCLEOTIDE SEQUENCE [LARGE SCALE GENOMIC DNA]</scope>
    <source>
        <strain evidence="3 4">106R</strain>
    </source>
</reference>
<dbReference type="Pfam" id="PF09718">
    <property type="entry name" value="Tape_meas_lam_C"/>
    <property type="match status" value="1"/>
</dbReference>
<protein>
    <submittedName>
        <fullName evidence="3">Lambda family phage tail tape measure protein</fullName>
    </submittedName>
</protein>